<evidence type="ECO:0000256" key="1">
    <source>
        <dbReference type="PROSITE-ProRule" id="PRU00284"/>
    </source>
</evidence>
<name>A0A8G2BFW5_9PROT</name>
<dbReference type="PROSITE" id="PS50112">
    <property type="entry name" value="PAS"/>
    <property type="match status" value="3"/>
</dbReference>
<gene>
    <name evidence="5" type="ORF">SAMN05660686_00978</name>
</gene>
<dbReference type="InterPro" id="IPR001610">
    <property type="entry name" value="PAC"/>
</dbReference>
<dbReference type="CDD" id="cd00130">
    <property type="entry name" value="PAS"/>
    <property type="match status" value="4"/>
</dbReference>
<dbReference type="Gene3D" id="6.10.250.3200">
    <property type="match status" value="1"/>
</dbReference>
<keyword evidence="6" id="KW-1185">Reference proteome</keyword>
<evidence type="ECO:0000313" key="5">
    <source>
        <dbReference type="EMBL" id="SDF30676.1"/>
    </source>
</evidence>
<dbReference type="AlphaFoldDB" id="A0A8G2BFW5"/>
<dbReference type="PROSITE" id="PS50111">
    <property type="entry name" value="CHEMOTAXIS_TRANSDUC_2"/>
    <property type="match status" value="1"/>
</dbReference>
<organism evidence="5 6">
    <name type="scientific">Thalassobaculum litoreum DSM 18839</name>
    <dbReference type="NCBI Taxonomy" id="1123362"/>
    <lineage>
        <taxon>Bacteria</taxon>
        <taxon>Pseudomonadati</taxon>
        <taxon>Pseudomonadota</taxon>
        <taxon>Alphaproteobacteria</taxon>
        <taxon>Rhodospirillales</taxon>
        <taxon>Thalassobaculaceae</taxon>
        <taxon>Thalassobaculum</taxon>
    </lineage>
</organism>
<dbReference type="Gene3D" id="3.30.450.20">
    <property type="entry name" value="PAS domain"/>
    <property type="match status" value="5"/>
</dbReference>
<dbReference type="InterPro" id="IPR013655">
    <property type="entry name" value="PAS_fold_3"/>
</dbReference>
<dbReference type="SMART" id="SM00086">
    <property type="entry name" value="PAC"/>
    <property type="match status" value="5"/>
</dbReference>
<keyword evidence="1" id="KW-0807">Transducer</keyword>
<feature type="domain" description="PAC" evidence="4">
    <location>
        <begin position="330"/>
        <end position="382"/>
    </location>
</feature>
<dbReference type="Pfam" id="PF13426">
    <property type="entry name" value="PAS_9"/>
    <property type="match status" value="1"/>
</dbReference>
<dbReference type="PROSITE" id="PS50113">
    <property type="entry name" value="PAC"/>
    <property type="match status" value="4"/>
</dbReference>
<dbReference type="OrthoDB" id="9765776at2"/>
<feature type="domain" description="PAC" evidence="4">
    <location>
        <begin position="208"/>
        <end position="260"/>
    </location>
</feature>
<protein>
    <submittedName>
        <fullName evidence="5">Methyl-accepting chemotaxis sensory transducer with Pas/Pac sensor</fullName>
    </submittedName>
</protein>
<dbReference type="GO" id="GO:0007165">
    <property type="term" value="P:signal transduction"/>
    <property type="evidence" value="ECO:0007669"/>
    <property type="project" value="UniProtKB-KW"/>
</dbReference>
<reference evidence="5 6" key="1">
    <citation type="submission" date="2016-10" db="EMBL/GenBank/DDBJ databases">
        <authorList>
            <person name="Varghese N."/>
            <person name="Submissions S."/>
        </authorList>
    </citation>
    <scope>NUCLEOTIDE SEQUENCE [LARGE SCALE GENOMIC DNA]</scope>
    <source>
        <strain evidence="5 6">DSM 18839</strain>
    </source>
</reference>
<proteinExistence type="predicted"/>
<dbReference type="GO" id="GO:0016020">
    <property type="term" value="C:membrane"/>
    <property type="evidence" value="ECO:0007669"/>
    <property type="project" value="InterPro"/>
</dbReference>
<dbReference type="Pfam" id="PF00015">
    <property type="entry name" value="MCPsignal"/>
    <property type="match status" value="1"/>
</dbReference>
<feature type="domain" description="Methyl-accepting transducer" evidence="2">
    <location>
        <begin position="624"/>
        <end position="707"/>
    </location>
</feature>
<accession>A0A8G2BFW5</accession>
<sequence length="707" mass="78205">MFELLTGGLGMRSTGATLGALSKSQAIIEFTPKGKILRANKNFLDAMGYRPGDVIGKHHSMFVSKDYAGSKEYREFWETLAKGQFLRSEFRRVRKDGSEIWLQASYNPVKGLGGRVVKVVKLATDITEEKRRAAEVQGQINAIRRSQAVIHFALDGTILEANENFLTTMGYSAEEVVGKHHSMFVEDTEKHSGEYNQFWDSLGRGEFHEGQFRRLAKGGREIWIRATYNPILDAAGRPYKVVKFASDITSSKLRFADVEGQIEAINKSQAVIEFDLDGTILKANENFLKTMGYSADEVVGRHHRMFVAPNEAKASAYESFWTNLGLGHYQSGQYKRIGKDGQEVWIEASYNPILDMSGRPFKVVKYATDITADIRQKEHFNILSLVANETDNSVIITDAEGRIEYVNAGFTRLTGYGADEAMGKIPGRMLQGENTDSETVRRIRENLSLRKPFVEEILNYTKDGQPHWISLSINPVFDKTGELERYVSVQVDITETKLRALEAGARITAIEQSNLVLEWDSEGRLSAANELALSALGARSVDAARSIAGLSLDSLFDPAARDQLHAGEAVVRELSVNIDNAARLYLAATVQPLRDVHGSLQRVVMYATDTTASRTSIEKTREIMDEVLNRIHVTAGNISGVSEQTNLLALNATIEAARAGDAGRGFAVVASEVKILASRSAELSTEIASLISETQQQIEQFRSGTNG</sequence>
<evidence type="ECO:0000259" key="4">
    <source>
        <dbReference type="PROSITE" id="PS50113"/>
    </source>
</evidence>
<dbReference type="InterPro" id="IPR035965">
    <property type="entry name" value="PAS-like_dom_sf"/>
</dbReference>
<feature type="domain" description="PAC" evidence="4">
    <location>
        <begin position="86"/>
        <end position="138"/>
    </location>
</feature>
<dbReference type="SUPFAM" id="SSF58104">
    <property type="entry name" value="Methyl-accepting chemotaxis protein (MCP) signaling domain"/>
    <property type="match status" value="1"/>
</dbReference>
<feature type="domain" description="PAS" evidence="3">
    <location>
        <begin position="379"/>
        <end position="424"/>
    </location>
</feature>
<comment type="caution">
    <text evidence="5">The sequence shown here is derived from an EMBL/GenBank/DDBJ whole genome shotgun (WGS) entry which is preliminary data.</text>
</comment>
<dbReference type="InterPro" id="IPR050903">
    <property type="entry name" value="Bact_Chemotaxis_MeTrfase"/>
</dbReference>
<evidence type="ECO:0000259" key="2">
    <source>
        <dbReference type="PROSITE" id="PS50111"/>
    </source>
</evidence>
<dbReference type="Pfam" id="PF08447">
    <property type="entry name" value="PAS_3"/>
    <property type="match status" value="3"/>
</dbReference>
<evidence type="ECO:0000259" key="3">
    <source>
        <dbReference type="PROSITE" id="PS50112"/>
    </source>
</evidence>
<dbReference type="SUPFAM" id="SSF55785">
    <property type="entry name" value="PYP-like sensor domain (PAS domain)"/>
    <property type="match status" value="4"/>
</dbReference>
<dbReference type="SMART" id="SM00091">
    <property type="entry name" value="PAS"/>
    <property type="match status" value="5"/>
</dbReference>
<feature type="domain" description="PAC" evidence="4">
    <location>
        <begin position="451"/>
        <end position="505"/>
    </location>
</feature>
<dbReference type="Proteomes" id="UP000198615">
    <property type="component" value="Unassembled WGS sequence"/>
</dbReference>
<dbReference type="InterPro" id="IPR000700">
    <property type="entry name" value="PAS-assoc_C"/>
</dbReference>
<evidence type="ECO:0000313" key="6">
    <source>
        <dbReference type="Proteomes" id="UP000198615"/>
    </source>
</evidence>
<dbReference type="EMBL" id="FNBW01000002">
    <property type="protein sequence ID" value="SDF30676.1"/>
    <property type="molecule type" value="Genomic_DNA"/>
</dbReference>
<dbReference type="NCBIfam" id="TIGR00229">
    <property type="entry name" value="sensory_box"/>
    <property type="match status" value="4"/>
</dbReference>
<dbReference type="PANTHER" id="PTHR24422">
    <property type="entry name" value="CHEMOTAXIS PROTEIN METHYLTRANSFERASE"/>
    <property type="match status" value="1"/>
</dbReference>
<dbReference type="InterPro" id="IPR000014">
    <property type="entry name" value="PAS"/>
</dbReference>
<dbReference type="PANTHER" id="PTHR24422:SF10">
    <property type="entry name" value="CHEMOTAXIS PROTEIN METHYLTRANSFERASE 2"/>
    <property type="match status" value="1"/>
</dbReference>
<dbReference type="RefSeq" id="WP_093148559.1">
    <property type="nucleotide sequence ID" value="NZ_FNBW01000002.1"/>
</dbReference>
<feature type="domain" description="PAS" evidence="3">
    <location>
        <begin position="155"/>
        <end position="179"/>
    </location>
</feature>
<feature type="domain" description="PAS" evidence="3">
    <location>
        <begin position="271"/>
        <end position="311"/>
    </location>
</feature>
<dbReference type="InterPro" id="IPR004089">
    <property type="entry name" value="MCPsignal_dom"/>
</dbReference>